<protein>
    <submittedName>
        <fullName evidence="2">Uncharacterized protein</fullName>
    </submittedName>
</protein>
<gene>
    <name evidence="2" type="ORF">B296_00032324</name>
</gene>
<evidence type="ECO:0000256" key="1">
    <source>
        <dbReference type="SAM" id="Phobius"/>
    </source>
</evidence>
<dbReference type="EMBL" id="AMZH03010071">
    <property type="protein sequence ID" value="RRT55482.1"/>
    <property type="molecule type" value="Genomic_DNA"/>
</dbReference>
<feature type="transmembrane region" description="Helical" evidence="1">
    <location>
        <begin position="109"/>
        <end position="128"/>
    </location>
</feature>
<name>A0A426YUS4_ENSVE</name>
<comment type="caution">
    <text evidence="2">The sequence shown here is derived from an EMBL/GenBank/DDBJ whole genome shotgun (WGS) entry which is preliminary data.</text>
</comment>
<keyword evidence="1" id="KW-0812">Transmembrane</keyword>
<reference evidence="2 3" key="1">
    <citation type="journal article" date="2014" name="Agronomy (Basel)">
        <title>A Draft Genome Sequence for Ensete ventricosum, the Drought-Tolerant Tree Against Hunger.</title>
        <authorList>
            <person name="Harrison J."/>
            <person name="Moore K.A."/>
            <person name="Paszkiewicz K."/>
            <person name="Jones T."/>
            <person name="Grant M."/>
            <person name="Ambacheew D."/>
            <person name="Muzemil S."/>
            <person name="Studholme D.J."/>
        </authorList>
    </citation>
    <scope>NUCLEOTIDE SEQUENCE [LARGE SCALE GENOMIC DNA]</scope>
</reference>
<keyword evidence="1" id="KW-1133">Transmembrane helix</keyword>
<accession>A0A426YUS4</accession>
<dbReference type="AlphaFoldDB" id="A0A426YUS4"/>
<keyword evidence="1" id="KW-0472">Membrane</keyword>
<evidence type="ECO:0000313" key="3">
    <source>
        <dbReference type="Proteomes" id="UP000287651"/>
    </source>
</evidence>
<organism evidence="2 3">
    <name type="scientific">Ensete ventricosum</name>
    <name type="common">Abyssinian banana</name>
    <name type="synonym">Musa ensete</name>
    <dbReference type="NCBI Taxonomy" id="4639"/>
    <lineage>
        <taxon>Eukaryota</taxon>
        <taxon>Viridiplantae</taxon>
        <taxon>Streptophyta</taxon>
        <taxon>Embryophyta</taxon>
        <taxon>Tracheophyta</taxon>
        <taxon>Spermatophyta</taxon>
        <taxon>Magnoliopsida</taxon>
        <taxon>Liliopsida</taxon>
        <taxon>Zingiberales</taxon>
        <taxon>Musaceae</taxon>
        <taxon>Ensete</taxon>
    </lineage>
</organism>
<proteinExistence type="predicted"/>
<evidence type="ECO:0000313" key="2">
    <source>
        <dbReference type="EMBL" id="RRT55482.1"/>
    </source>
</evidence>
<sequence length="178" mass="19418">MALIDRVHDISQVIIILDNKSDILRKEVQKMKVGGDPNAVAAVEQQASEAQFLVDHLKIELEEQLADSEDQLRDVKTQGRSAEVGHRGLQEVTRVRDGPGLNRPSFPRVWLLVGVGLVLGLIARRTFLRHRAFPSSAKNVVVLNVVAGESARLGSSPVRKLIHIGWEGGVSGILASGR</sequence>
<dbReference type="Proteomes" id="UP000287651">
    <property type="component" value="Unassembled WGS sequence"/>
</dbReference>